<dbReference type="PANTHER" id="PTHR32089:SF112">
    <property type="entry name" value="LYSOZYME-LIKE PROTEIN-RELATED"/>
    <property type="match status" value="1"/>
</dbReference>
<keyword evidence="4" id="KW-0472">Membrane</keyword>
<dbReference type="SMART" id="SM00283">
    <property type="entry name" value="MA"/>
    <property type="match status" value="1"/>
</dbReference>
<reference evidence="6 7" key="1">
    <citation type="submission" date="2023-07" db="EMBL/GenBank/DDBJ databases">
        <title>Genomic Encyclopedia of Type Strains, Phase IV (KMG-IV): sequencing the most valuable type-strain genomes for metagenomic binning, comparative biology and taxonomic classification.</title>
        <authorList>
            <person name="Goeker M."/>
        </authorList>
    </citation>
    <scope>NUCLEOTIDE SEQUENCE [LARGE SCALE GENOMIC DNA]</scope>
    <source>
        <strain evidence="6 7">DSM 22170</strain>
    </source>
</reference>
<dbReference type="Pfam" id="PF00015">
    <property type="entry name" value="MCPsignal"/>
    <property type="match status" value="1"/>
</dbReference>
<protein>
    <submittedName>
        <fullName evidence="6">Methyl-accepting chemotaxis protein</fullName>
    </submittedName>
</protein>
<keyword evidence="4" id="KW-1133">Transmembrane helix</keyword>
<evidence type="ECO:0000256" key="3">
    <source>
        <dbReference type="PROSITE-ProRule" id="PRU00284"/>
    </source>
</evidence>
<dbReference type="EMBL" id="JAVDQH010000030">
    <property type="protein sequence ID" value="MDR6246480.1"/>
    <property type="molecule type" value="Genomic_DNA"/>
</dbReference>
<dbReference type="InterPro" id="IPR004090">
    <property type="entry name" value="Chemotax_Me-accpt_rcpt"/>
</dbReference>
<feature type="transmembrane region" description="Helical" evidence="4">
    <location>
        <begin position="198"/>
        <end position="220"/>
    </location>
</feature>
<proteinExistence type="inferred from homology"/>
<dbReference type="Proteomes" id="UP001185028">
    <property type="component" value="Unassembled WGS sequence"/>
</dbReference>
<dbReference type="InterPro" id="IPR004089">
    <property type="entry name" value="MCPsignal_dom"/>
</dbReference>
<comment type="caution">
    <text evidence="6">The sequence shown here is derived from an EMBL/GenBank/DDBJ whole genome shotgun (WGS) entry which is preliminary data.</text>
</comment>
<comment type="similarity">
    <text evidence="2">Belongs to the methyl-accepting chemotaxis (MCP) protein family.</text>
</comment>
<sequence length="583" mass="64587">MNMFKFNNWSLSAKVLLPVVVLMVALIVFSILALRNLDTMEKKIVSSLYDNSYKIDYLILNADRDFYQALLAQTKLLTLQNEGDIQKQVGDYNENAKQVYDRVQAARAIMEQNADVFKAYKDQETGKSTFELFDSFNQDYNAWKQEFNVNTRTLTSATNADEQFSAARGNIDKISDIIDQYSTDSLNSNAALKKQMVVLTYIQLAAAAILSAIIVFFIVMNIRRRTKDTLDLIDRTARFDLLYVDKFTPYLSQKDEFAVIIQALGEARRQFRLTFSKVMEESASLQTKIGNVEQEMNKLDAGVHDISSTTEQLSAGMEQTAASAQEMNATSNEIEAAVHSVASKAQEGARAAEQLTERAVELTTQFKASYEESDRTYKTASANLIQALEESKSVEQIRSLVTSIIEIAAQTNLLSLNASIEAARAGEAGRGFAVVASEISKLAEDSKNAADRINAITGVVTRSVDNLSSHSNNLLELFDTNIWKDYRMMLSSAEHYATSAQEIDAIAGDLSATSEELLASVENVVKTIHEISVAADEGAQGTGMIARKTDDIVQQTNRVSEQMEQSKQDIEGLAESVSKFKLS</sequence>
<evidence type="ECO:0000313" key="7">
    <source>
        <dbReference type="Proteomes" id="UP001185028"/>
    </source>
</evidence>
<dbReference type="PRINTS" id="PR00260">
    <property type="entry name" value="CHEMTRNSDUCR"/>
</dbReference>
<dbReference type="RefSeq" id="WP_188778442.1">
    <property type="nucleotide sequence ID" value="NZ_BMMB01000018.1"/>
</dbReference>
<feature type="domain" description="Methyl-accepting transducer" evidence="5">
    <location>
        <begin position="295"/>
        <end position="532"/>
    </location>
</feature>
<evidence type="ECO:0000256" key="4">
    <source>
        <dbReference type="SAM" id="Phobius"/>
    </source>
</evidence>
<dbReference type="PANTHER" id="PTHR32089">
    <property type="entry name" value="METHYL-ACCEPTING CHEMOTAXIS PROTEIN MCPB"/>
    <property type="match status" value="1"/>
</dbReference>
<evidence type="ECO:0000256" key="2">
    <source>
        <dbReference type="ARBA" id="ARBA00029447"/>
    </source>
</evidence>
<name>A0ABU1J4P6_9BACL</name>
<dbReference type="Gene3D" id="1.10.287.950">
    <property type="entry name" value="Methyl-accepting chemotaxis protein"/>
    <property type="match status" value="1"/>
</dbReference>
<gene>
    <name evidence="6" type="ORF">JOC58_004425</name>
</gene>
<keyword evidence="1 3" id="KW-0807">Transducer</keyword>
<evidence type="ECO:0000313" key="6">
    <source>
        <dbReference type="EMBL" id="MDR6246480.1"/>
    </source>
</evidence>
<evidence type="ECO:0000259" key="5">
    <source>
        <dbReference type="PROSITE" id="PS50111"/>
    </source>
</evidence>
<organism evidence="6 7">
    <name type="scientific">Paenibacillus hunanensis</name>
    <dbReference type="NCBI Taxonomy" id="539262"/>
    <lineage>
        <taxon>Bacteria</taxon>
        <taxon>Bacillati</taxon>
        <taxon>Bacillota</taxon>
        <taxon>Bacilli</taxon>
        <taxon>Bacillales</taxon>
        <taxon>Paenibacillaceae</taxon>
        <taxon>Paenibacillus</taxon>
    </lineage>
</organism>
<evidence type="ECO:0000256" key="1">
    <source>
        <dbReference type="ARBA" id="ARBA00023224"/>
    </source>
</evidence>
<dbReference type="SUPFAM" id="SSF58104">
    <property type="entry name" value="Methyl-accepting chemotaxis protein (MCP) signaling domain"/>
    <property type="match status" value="1"/>
</dbReference>
<keyword evidence="4" id="KW-0812">Transmembrane</keyword>
<accession>A0ABU1J4P6</accession>
<dbReference type="PROSITE" id="PS50111">
    <property type="entry name" value="CHEMOTAXIS_TRANSDUC_2"/>
    <property type="match status" value="1"/>
</dbReference>
<keyword evidence="7" id="KW-1185">Reference proteome</keyword>
<feature type="transmembrane region" description="Helical" evidence="4">
    <location>
        <begin position="15"/>
        <end position="34"/>
    </location>
</feature>